<dbReference type="GO" id="GO:0001163">
    <property type="term" value="F:RNA polymerase I transcription regulatory region sequence-specific DNA binding"/>
    <property type="evidence" value="ECO:0007669"/>
    <property type="project" value="TreeGrafter"/>
</dbReference>
<evidence type="ECO:0000256" key="1">
    <source>
        <dbReference type="SAM" id="MobiDB-lite"/>
    </source>
</evidence>
<dbReference type="AlphaFoldDB" id="A0A0D2H0W2"/>
<dbReference type="Pfam" id="PF20639">
    <property type="entry name" value="Rrn6_K-rich"/>
    <property type="match status" value="1"/>
</dbReference>
<evidence type="ECO:0000259" key="2">
    <source>
        <dbReference type="Pfam" id="PF10214"/>
    </source>
</evidence>
<dbReference type="GO" id="GO:0001179">
    <property type="term" value="F:RNA polymerase I general transcription initiation factor binding"/>
    <property type="evidence" value="ECO:0007669"/>
    <property type="project" value="TreeGrafter"/>
</dbReference>
<dbReference type="PANTHER" id="PTHR28221">
    <property type="entry name" value="RNA POLYMERASE I-SPECIFIC TRANSCRIPTION INITIATION FACTOR RRN6"/>
    <property type="match status" value="1"/>
</dbReference>
<evidence type="ECO:0000259" key="3">
    <source>
        <dbReference type="Pfam" id="PF20639"/>
    </source>
</evidence>
<feature type="compositionally biased region" description="Basic residues" evidence="1">
    <location>
        <begin position="973"/>
        <end position="984"/>
    </location>
</feature>
<dbReference type="OrthoDB" id="4090074at2759"/>
<gene>
    <name evidence="5" type="ORF">Z520_08942</name>
</gene>
<dbReference type="PANTHER" id="PTHR28221:SF2">
    <property type="entry name" value="RNA POLYMERASE I-SPECIFIC TRANSCRIPTION INITIATION FACTOR RRN6"/>
    <property type="match status" value="1"/>
</dbReference>
<dbReference type="GO" id="GO:0042790">
    <property type="term" value="P:nucleolar large rRNA transcription by RNA polymerase I"/>
    <property type="evidence" value="ECO:0007669"/>
    <property type="project" value="TreeGrafter"/>
</dbReference>
<dbReference type="EMBL" id="KN848082">
    <property type="protein sequence ID" value="KIX95425.1"/>
    <property type="molecule type" value="Genomic_DNA"/>
</dbReference>
<dbReference type="Proteomes" id="UP000053411">
    <property type="component" value="Unassembled WGS sequence"/>
</dbReference>
<feature type="domain" description="RRN6 helical bundle" evidence="4">
    <location>
        <begin position="579"/>
        <end position="751"/>
    </location>
</feature>
<evidence type="ECO:0000313" key="6">
    <source>
        <dbReference type="Proteomes" id="UP000053411"/>
    </source>
</evidence>
<dbReference type="InterPro" id="IPR048536">
    <property type="entry name" value="Rrn6_K-rich"/>
</dbReference>
<keyword evidence="6" id="KW-1185">Reference proteome</keyword>
<dbReference type="Pfam" id="PF20640">
    <property type="entry name" value="Rrn6_HB"/>
    <property type="match status" value="1"/>
</dbReference>
<feature type="region of interest" description="Disordered" evidence="1">
    <location>
        <begin position="790"/>
        <end position="813"/>
    </location>
</feature>
<proteinExistence type="predicted"/>
<dbReference type="Pfam" id="PF10214">
    <property type="entry name" value="Rrn6_beta-prop"/>
    <property type="match status" value="1"/>
</dbReference>
<feature type="domain" description="RRN6 beta-propeller" evidence="2">
    <location>
        <begin position="127"/>
        <end position="486"/>
    </location>
</feature>
<dbReference type="STRING" id="1442371.A0A0D2H0W2"/>
<evidence type="ECO:0000313" key="5">
    <source>
        <dbReference type="EMBL" id="KIX95425.1"/>
    </source>
</evidence>
<organism evidence="5 6">
    <name type="scientific">Fonsecaea multimorphosa CBS 102226</name>
    <dbReference type="NCBI Taxonomy" id="1442371"/>
    <lineage>
        <taxon>Eukaryota</taxon>
        <taxon>Fungi</taxon>
        <taxon>Dikarya</taxon>
        <taxon>Ascomycota</taxon>
        <taxon>Pezizomycotina</taxon>
        <taxon>Eurotiomycetes</taxon>
        <taxon>Chaetothyriomycetidae</taxon>
        <taxon>Chaetothyriales</taxon>
        <taxon>Herpotrichiellaceae</taxon>
        <taxon>Fonsecaea</taxon>
    </lineage>
</organism>
<dbReference type="RefSeq" id="XP_016629548.1">
    <property type="nucleotide sequence ID" value="XM_016779438.1"/>
</dbReference>
<reference evidence="5 6" key="1">
    <citation type="submission" date="2015-01" db="EMBL/GenBank/DDBJ databases">
        <title>The Genome Sequence of Fonsecaea multimorphosa CBS 102226.</title>
        <authorList>
            <consortium name="The Broad Institute Genomics Platform"/>
            <person name="Cuomo C."/>
            <person name="de Hoog S."/>
            <person name="Gorbushina A."/>
            <person name="Stielow B."/>
            <person name="Teixiera M."/>
            <person name="Abouelleil A."/>
            <person name="Chapman S.B."/>
            <person name="Priest M."/>
            <person name="Young S.K."/>
            <person name="Wortman J."/>
            <person name="Nusbaum C."/>
            <person name="Birren B."/>
        </authorList>
    </citation>
    <scope>NUCLEOTIDE SEQUENCE [LARGE SCALE GENOMIC DNA]</scope>
    <source>
        <strain evidence="5 6">CBS 102226</strain>
    </source>
</reference>
<name>A0A0D2H0W2_9EURO</name>
<dbReference type="InterPro" id="IPR048535">
    <property type="entry name" value="RRN6_beta-prop"/>
</dbReference>
<dbReference type="GO" id="GO:0070860">
    <property type="term" value="C:RNA polymerase I core factor complex"/>
    <property type="evidence" value="ECO:0007669"/>
    <property type="project" value="TreeGrafter"/>
</dbReference>
<feature type="domain" description="RRN6 K-rich C-terminal" evidence="3">
    <location>
        <begin position="840"/>
        <end position="984"/>
    </location>
</feature>
<dbReference type="GeneID" id="27714688"/>
<dbReference type="InterPro" id="IPR048537">
    <property type="entry name" value="RRN6_HB"/>
</dbReference>
<sequence>MADARRRSRHVHETRVLSYGHLGTASYDDRNHEWTFLRQHQTQQVDDLQNARVTPTGSSHFLVADERMWNSAPNPVHSTWPAQDATPGRGLQNFFLKRVPDAAFVAVDLPGSENTVASRSKHRPSEDVLAFGHARRPFDSGSHNNTPYTPVVAMRSSSSTETLQLFIIDTQQVEIPNEAGLSDLCMVPFIANQASGTWTDSTDEIIQVASCSQSKGTQFLVVKPSGTTVLRPVLSKPKASEGLLDPCPIVTIPRSRTGGQPHVYAAFNPQDQSLVALADASGQWSIWKLTGKYSRSARILQQVSLKASNDIGSIERQSRSSKGFKSRNTWHRVCWLTSPEGIMDRLLVCNRHFAAAFDQTGLFLGEVDMRLGSQPDRNVILDVKNSGRRSDRIFVLTSSRLLIFCSPRSGGNDRHSGEALELECSWNHYRDRTDLGLGMSVLESSEDSWVLLYSTTSHLAIIYRFGQEDVHSTTISIQDPSTFQLPYQLKGHMKDVSEITMRPAAFSIQPQPTHVVRFGLIKLVAYLATGEIIEALYKHELGQFGFSNHLPETVLHLSMPRPLKTHPISAKYIRDEDLDDFAVRDGEGADDFAGKAGFAQTTAANMQRVSPSSRNWQRLLLYEALKDNDNSRMSFESALQPVMEHHFERLKGENNLTPMHLMSDLTGRCRITDVEHDSQIADQWLDTLALQDSITVVPAAIVVGGVSSSSHRQLLLDLYESLVRAYVEPLSDQITDRGRVNRERLVRQIVGDGFFGAFALTSKIAPPPSASPRPYWTPTRDREAAFPPIGLELDDPESSQAPTPEALPDTEEPTFSHLRRYVTFRHEVPPLLLEHRPNISNILAHLPNSIEQNPADYSYQQTNQKMKLAQEEMAAESLNPQERKKALRSAARLQRKLERTQIISQEVMMRRNILPGISSGPKISDLPVREVQSSQPIAPSSSQRAGQGQGGLPEFSMTQPERGAYGTRQAEKKGKKGTKRRAGF</sequence>
<evidence type="ECO:0008006" key="7">
    <source>
        <dbReference type="Google" id="ProtNLM"/>
    </source>
</evidence>
<feature type="region of interest" description="Disordered" evidence="1">
    <location>
        <begin position="915"/>
        <end position="984"/>
    </location>
</feature>
<feature type="compositionally biased region" description="Low complexity" evidence="1">
    <location>
        <begin position="932"/>
        <end position="946"/>
    </location>
</feature>
<dbReference type="InterPro" id="IPR019350">
    <property type="entry name" value="RNA_pol_I-sp_TIF_RRN6-like"/>
</dbReference>
<evidence type="ECO:0000259" key="4">
    <source>
        <dbReference type="Pfam" id="PF20640"/>
    </source>
</evidence>
<accession>A0A0D2H0W2</accession>
<dbReference type="VEuPathDB" id="FungiDB:Z520_08942"/>
<protein>
    <recommendedName>
        <fullName evidence="7">RNA polymerase I-specific transcription initiation factor RRN6-like protein</fullName>
    </recommendedName>
</protein>